<name>A0ABT5XC02_9EURY</name>
<evidence type="ECO:0000256" key="1">
    <source>
        <dbReference type="SAM" id="Phobius"/>
    </source>
</evidence>
<sequence>MIKIVNFVHVTAFLFIALALVGSAPAGASDNYIPSVSLENYWTVSGSPQLDASLAGTREFDRGGTVTLHVDLANYGRIMGFKADKKADSRMDQMLADRELDYEWERTTALGITGTLRSGNDMIEVKSGDQVIEALRAGERSRDSMNFAIKISSRTPAGEYPLFLDLSYDYQYNVEVDADSLDAEGRLRGFRTAYWYQRANETVTIPVKVKKEAYFEIAEVEADLRAGEKSGIIEVTFRNTGEEVAEDAIARLSVFKPFSSTDDQAYIGTLLPGEVRAVRFKIDVDSDATEKPYSINSEIKYTDIRGGTVISESMKIPVNVGGAKRSYALPVVAALIILAAVGAYIHRRRRG</sequence>
<comment type="caution">
    <text evidence="2">The sequence shown here is derived from an EMBL/GenBank/DDBJ whole genome shotgun (WGS) entry which is preliminary data.</text>
</comment>
<keyword evidence="3" id="KW-1185">Reference proteome</keyword>
<evidence type="ECO:0000313" key="2">
    <source>
        <dbReference type="EMBL" id="MDF0592077.1"/>
    </source>
</evidence>
<keyword evidence="1" id="KW-1133">Transmembrane helix</keyword>
<dbReference type="RefSeq" id="WP_316967785.1">
    <property type="nucleotide sequence ID" value="NZ_JARFPL010000001.1"/>
</dbReference>
<dbReference type="EMBL" id="JARFPL010000001">
    <property type="protein sequence ID" value="MDF0592077.1"/>
    <property type="molecule type" value="Genomic_DNA"/>
</dbReference>
<protein>
    <recommendedName>
        <fullName evidence="4">CARDB domain-containing protein</fullName>
    </recommendedName>
</protein>
<reference evidence="2 3" key="1">
    <citation type="submission" date="2023-03" db="EMBL/GenBank/DDBJ databases">
        <title>Whole genome sequencing of Methanotrichaceae archaeon M04Ac.</title>
        <authorList>
            <person name="Khomyakova M.A."/>
            <person name="Merkel A.Y."/>
            <person name="Slobodkin A.I."/>
        </authorList>
    </citation>
    <scope>NUCLEOTIDE SEQUENCE [LARGE SCALE GENOMIC DNA]</scope>
    <source>
        <strain evidence="2 3">M04Ac</strain>
    </source>
</reference>
<feature type="transmembrane region" description="Helical" evidence="1">
    <location>
        <begin position="327"/>
        <end position="345"/>
    </location>
</feature>
<gene>
    <name evidence="2" type="ORF">P0O24_00550</name>
</gene>
<evidence type="ECO:0008006" key="4">
    <source>
        <dbReference type="Google" id="ProtNLM"/>
    </source>
</evidence>
<keyword evidence="1" id="KW-0812">Transmembrane</keyword>
<dbReference type="PANTHER" id="PTHR35902">
    <property type="entry name" value="S-LAYER DOMAIN-LIKE PROTEIN-RELATED"/>
    <property type="match status" value="1"/>
</dbReference>
<evidence type="ECO:0000313" key="3">
    <source>
        <dbReference type="Proteomes" id="UP001215956"/>
    </source>
</evidence>
<accession>A0ABT5XC02</accession>
<dbReference type="Proteomes" id="UP001215956">
    <property type="component" value="Unassembled WGS sequence"/>
</dbReference>
<keyword evidence="1" id="KW-0472">Membrane</keyword>
<dbReference type="PANTHER" id="PTHR35902:SF3">
    <property type="entry name" value="NPCBM-ASSOCIATED, NEW3 DOMAIN OF ALPHA-GALACTOSIDASE"/>
    <property type="match status" value="1"/>
</dbReference>
<organism evidence="2 3">
    <name type="scientific">Candidatus Methanocrinis alkalitolerans</name>
    <dbReference type="NCBI Taxonomy" id="3033395"/>
    <lineage>
        <taxon>Archaea</taxon>
        <taxon>Methanobacteriati</taxon>
        <taxon>Methanobacteriota</taxon>
        <taxon>Stenosarchaea group</taxon>
        <taxon>Methanomicrobia</taxon>
        <taxon>Methanotrichales</taxon>
        <taxon>Methanotrichaceae</taxon>
        <taxon>Methanocrinis</taxon>
    </lineage>
</organism>
<proteinExistence type="predicted"/>